<dbReference type="InterPro" id="IPR037123">
    <property type="entry name" value="PRibGlycinamide_synth_C_sf"/>
</dbReference>
<dbReference type="SUPFAM" id="SSF56059">
    <property type="entry name" value="Glutathione synthetase ATP-binding domain-like"/>
    <property type="match status" value="1"/>
</dbReference>
<keyword evidence="7" id="KW-0436">Ligase</keyword>
<dbReference type="GO" id="GO:0046872">
    <property type="term" value="F:metal ion binding"/>
    <property type="evidence" value="ECO:0007669"/>
    <property type="project" value="InterPro"/>
</dbReference>
<dbReference type="PANTHER" id="PTHR43472">
    <property type="entry name" value="PHOSPHORIBOSYLAMINE--GLYCINE LIGASE"/>
    <property type="match status" value="1"/>
</dbReference>
<evidence type="ECO:0000259" key="6">
    <source>
        <dbReference type="PROSITE" id="PS50975"/>
    </source>
</evidence>
<dbReference type="SUPFAM" id="SSF51246">
    <property type="entry name" value="Rudiment single hybrid motif"/>
    <property type="match status" value="1"/>
</dbReference>
<dbReference type="UniPathway" id="UPA00074">
    <property type="reaction ID" value="UER00125"/>
</dbReference>
<dbReference type="GO" id="GO:0009113">
    <property type="term" value="P:purine nucleobase biosynthetic process"/>
    <property type="evidence" value="ECO:0007669"/>
    <property type="project" value="InterPro"/>
</dbReference>
<name>A0A6J7VKY1_9CAUD</name>
<sequence length="436" mass="49256">MKILLVDPAGALVDFGVRCLAEGHEVKQWIKPQGQERSKIGRGLIDQVQNWQIHARQADLIVLSDNAFQMRELEKFHEEGYPIIGTNMLGAKMELDRDYGQDIMKKAGLSVIPSFEFKDYNSAIEFVKANPKRYVSKPSGDADKALSYVSKSPADMVFMLQRWKETGKRRDFILQEFVPGIEFGVGAWIGPNGFGKNILEGFEHKKLMSSNYGCNTGEQGTVIKYVTKSNIFDETLKRFEDYLCYIGHTGYVDLAFIIDEKGEPRPLEWTMRKGWPLFNIQQALHKGSVVDWMCDLLDGKDTLKVSYDTATGVVIPIGDYPRSKTTGRDHTGFPIYGLPDELTNDFALCEVMIGNAPQNDENGIVERPSLVTAGDYVLVANGVGKTVKQACERAYKNVEKIEIPDCINVRDDIGEAMEWQIPKLQEYGYAENWKYE</sequence>
<dbReference type="EMBL" id="LR798192">
    <property type="protein sequence ID" value="CAB5079588.1"/>
    <property type="molecule type" value="Genomic_DNA"/>
</dbReference>
<dbReference type="EC" id="6.3.4.13" evidence="2"/>
<dbReference type="Gene3D" id="3.90.600.10">
    <property type="entry name" value="Phosphoribosylglycinamide synthetase, C-terminal domain"/>
    <property type="match status" value="1"/>
</dbReference>
<dbReference type="InterPro" id="IPR011761">
    <property type="entry name" value="ATP-grasp"/>
</dbReference>
<dbReference type="PANTHER" id="PTHR43472:SF1">
    <property type="entry name" value="PHOSPHORIBOSYLAMINE--GLYCINE LIGASE, CHLOROPLASTIC"/>
    <property type="match status" value="1"/>
</dbReference>
<dbReference type="PROSITE" id="PS50975">
    <property type="entry name" value="ATP_GRASP"/>
    <property type="match status" value="1"/>
</dbReference>
<evidence type="ECO:0000256" key="5">
    <source>
        <dbReference type="ARBA" id="ARBA00042864"/>
    </source>
</evidence>
<dbReference type="Pfam" id="PF02843">
    <property type="entry name" value="GARS_C"/>
    <property type="match status" value="1"/>
</dbReference>
<dbReference type="InterPro" id="IPR000115">
    <property type="entry name" value="PRibGlycinamide_synth"/>
</dbReference>
<proteinExistence type="inferred from homology"/>
<dbReference type="GO" id="GO:0005524">
    <property type="term" value="F:ATP binding"/>
    <property type="evidence" value="ECO:0007669"/>
    <property type="project" value="InterPro"/>
</dbReference>
<dbReference type="GO" id="GO:0004637">
    <property type="term" value="F:phosphoribosylamine-glycine ligase activity"/>
    <property type="evidence" value="ECO:0007669"/>
    <property type="project" value="UniProtKB-EC"/>
</dbReference>
<evidence type="ECO:0000256" key="2">
    <source>
        <dbReference type="ARBA" id="ARBA00013255"/>
    </source>
</evidence>
<organism evidence="7">
    <name type="scientific">uncultured Caudovirales phage</name>
    <dbReference type="NCBI Taxonomy" id="2100421"/>
    <lineage>
        <taxon>Viruses</taxon>
        <taxon>Duplodnaviria</taxon>
        <taxon>Heunggongvirae</taxon>
        <taxon>Uroviricota</taxon>
        <taxon>Caudoviricetes</taxon>
        <taxon>Peduoviridae</taxon>
        <taxon>Maltschvirus</taxon>
        <taxon>Maltschvirus maltsch</taxon>
    </lineage>
</organism>
<dbReference type="InterPro" id="IPR011054">
    <property type="entry name" value="Rudment_hybrid_motif"/>
</dbReference>
<comment type="similarity">
    <text evidence="3">Belongs to the GARS family.</text>
</comment>
<dbReference type="InterPro" id="IPR020560">
    <property type="entry name" value="PRibGlycinamide_synth_C-dom"/>
</dbReference>
<protein>
    <recommendedName>
        <fullName evidence="2">phosphoribosylamine--glycine ligase</fullName>
        <ecNumber evidence="2">6.3.4.13</ecNumber>
    </recommendedName>
    <alternativeName>
        <fullName evidence="4">Glycinamide ribonucleotide synthetase</fullName>
    </alternativeName>
    <alternativeName>
        <fullName evidence="5">Phosphoribosylglycinamide synthetase</fullName>
    </alternativeName>
</protein>
<feature type="domain" description="ATP-grasp" evidence="6">
    <location>
        <begin position="101"/>
        <end position="298"/>
    </location>
</feature>
<evidence type="ECO:0000313" key="7">
    <source>
        <dbReference type="EMBL" id="CAB5079588.1"/>
    </source>
</evidence>
<comment type="pathway">
    <text evidence="1">Purine metabolism; IMP biosynthesis via de novo pathway; N(1)-(5-phospho-D-ribosyl)glycinamide from 5-phospho-alpha-D-ribose 1-diphosphate: step 2/2.</text>
</comment>
<gene>
    <name evidence="7" type="ORF">UFOVP146_24</name>
</gene>
<evidence type="ECO:0000256" key="3">
    <source>
        <dbReference type="ARBA" id="ARBA00038345"/>
    </source>
</evidence>
<dbReference type="GO" id="GO:0006189">
    <property type="term" value="P:'de novo' IMP biosynthetic process"/>
    <property type="evidence" value="ECO:0007669"/>
    <property type="project" value="UniProtKB-UniPathway"/>
</dbReference>
<evidence type="ECO:0000256" key="4">
    <source>
        <dbReference type="ARBA" id="ARBA00042242"/>
    </source>
</evidence>
<evidence type="ECO:0000256" key="1">
    <source>
        <dbReference type="ARBA" id="ARBA00005174"/>
    </source>
</evidence>
<dbReference type="SMART" id="SM01210">
    <property type="entry name" value="GARS_C"/>
    <property type="match status" value="1"/>
</dbReference>
<accession>A0A6J7VKY1</accession>
<reference evidence="7" key="1">
    <citation type="submission" date="2020-05" db="EMBL/GenBank/DDBJ databases">
        <authorList>
            <person name="Chiriac C."/>
            <person name="Salcher M."/>
            <person name="Ghai R."/>
            <person name="Kavagutti S V."/>
        </authorList>
    </citation>
    <scope>NUCLEOTIDE SEQUENCE</scope>
</reference>